<evidence type="ECO:0000256" key="4">
    <source>
        <dbReference type="PIRSR" id="PIRSR606118-50"/>
    </source>
</evidence>
<dbReference type="SUPFAM" id="SSF53041">
    <property type="entry name" value="Resolvase-like"/>
    <property type="match status" value="1"/>
</dbReference>
<dbReference type="PROSITE" id="PS51737">
    <property type="entry name" value="RECOMBINASE_DNA_BIND"/>
    <property type="match status" value="1"/>
</dbReference>
<dbReference type="InterPro" id="IPR006119">
    <property type="entry name" value="Resolv_N"/>
</dbReference>
<dbReference type="Gene3D" id="3.40.50.1390">
    <property type="entry name" value="Resolvase, N-terminal catalytic domain"/>
    <property type="match status" value="1"/>
</dbReference>
<dbReference type="InterPro" id="IPR050639">
    <property type="entry name" value="SSR_resolvase"/>
</dbReference>
<dbReference type="InterPro" id="IPR006118">
    <property type="entry name" value="Recombinase_CS"/>
</dbReference>
<dbReference type="InterPro" id="IPR036162">
    <property type="entry name" value="Resolvase-like_N_sf"/>
</dbReference>
<accession>A0A068NPJ2</accession>
<feature type="domain" description="Resolvase/invertase-type recombinase catalytic" evidence="6">
    <location>
        <begin position="17"/>
        <end position="164"/>
    </location>
</feature>
<dbReference type="eggNOG" id="COG1961">
    <property type="taxonomic scope" value="Bacteria"/>
</dbReference>
<evidence type="ECO:0000256" key="2">
    <source>
        <dbReference type="ARBA" id="ARBA00023125"/>
    </source>
</evidence>
<dbReference type="PANTHER" id="PTHR30461:SF23">
    <property type="entry name" value="DNA RECOMBINASE-RELATED"/>
    <property type="match status" value="1"/>
</dbReference>
<feature type="domain" description="Recombinase" evidence="7">
    <location>
        <begin position="171"/>
        <end position="280"/>
    </location>
</feature>
<proteinExistence type="predicted"/>
<dbReference type="AlphaFoldDB" id="A0A068NPJ2"/>
<dbReference type="PROSITE" id="PS51736">
    <property type="entry name" value="RECOMBINASES_3"/>
    <property type="match status" value="1"/>
</dbReference>
<dbReference type="GO" id="GO:0000150">
    <property type="term" value="F:DNA strand exchange activity"/>
    <property type="evidence" value="ECO:0007669"/>
    <property type="project" value="InterPro"/>
</dbReference>
<evidence type="ECO:0000259" key="7">
    <source>
        <dbReference type="PROSITE" id="PS51737"/>
    </source>
</evidence>
<dbReference type="AntiFam" id="ANF00011">
    <property type="entry name" value="tRNA translation"/>
</dbReference>
<sequence>MPRPRKSTIAKPLERERCVIYCRVSSEDQAKGYSLDAQLRALRAYVAERDFETEAVFVEDETARKAGRREFREMVKALSGGEIRHLVAEKTDRMYRNFRDRVTIGDLIEDGLQLHLATEREILHKDSPAYQKFVHDIRTVVAKNFSDNLSEEARKGMREKAAQGIWPSSAPLGYRNVSVGAVRTIEPDPMSAKQVTAFFEAYATGDHSIKTAAVVAQAIGLRSRKGARVAVSALHQMLQNPLYKGEIMWKGVTYPGKHVPLVSEATWAKVQQVLGGRAVNCAGFGRREYAYRGIFTCGRCGCAMTPESKKDGRYVYYSCTGFKGCPRLSVSEAAITDQIAAHLERLTIRPTVMDMLREALRLSYRDVKTESEARLADLRTEAKRLAGSLERLYLDSVAGNVPAAAYPKLKAKWEMELATVDEQIAAYGRANRATWEDNVQMLELVSNSAARFKTASIELRRAMLKSLLSKSQILDGKVILTMRPEFNLILQANLELIENPTLETDFEKWQGRQDSNPRPAVLETAALPTELHPCVADTIIYQNRR</sequence>
<dbReference type="InterPro" id="IPR025827">
    <property type="entry name" value="Zn_ribbon_recom_dom"/>
</dbReference>
<evidence type="ECO:0000256" key="5">
    <source>
        <dbReference type="PROSITE-ProRule" id="PRU10137"/>
    </source>
</evidence>
<evidence type="ECO:0000259" key="6">
    <source>
        <dbReference type="PROSITE" id="PS51736"/>
    </source>
</evidence>
<dbReference type="GO" id="GO:0003677">
    <property type="term" value="F:DNA binding"/>
    <property type="evidence" value="ECO:0007669"/>
    <property type="project" value="UniProtKB-KW"/>
</dbReference>
<dbReference type="Pfam" id="PF07508">
    <property type="entry name" value="Recombinase"/>
    <property type="match status" value="1"/>
</dbReference>
<keyword evidence="1" id="KW-0229">DNA integration</keyword>
<dbReference type="Pfam" id="PF13408">
    <property type="entry name" value="Zn_ribbon_recom"/>
    <property type="match status" value="1"/>
</dbReference>
<keyword evidence="3" id="KW-0233">DNA recombination</keyword>
<evidence type="ECO:0000313" key="9">
    <source>
        <dbReference type="Proteomes" id="UP000027982"/>
    </source>
</evidence>
<evidence type="ECO:0000256" key="3">
    <source>
        <dbReference type="ARBA" id="ARBA00023172"/>
    </source>
</evidence>
<keyword evidence="9" id="KW-1185">Reference proteome</keyword>
<dbReference type="STRING" id="661478.OP10G_0131"/>
<dbReference type="CDD" id="cd00338">
    <property type="entry name" value="Ser_Recombinase"/>
    <property type="match status" value="1"/>
</dbReference>
<dbReference type="KEGG" id="fgi:OP10G_0131"/>
<dbReference type="InterPro" id="IPR038109">
    <property type="entry name" value="DNA_bind_recomb_sf"/>
</dbReference>
<feature type="active site" description="O-(5'-phospho-DNA)-serine intermediate" evidence="4 5">
    <location>
        <position position="25"/>
    </location>
</feature>
<dbReference type="SMART" id="SM00857">
    <property type="entry name" value="Resolvase"/>
    <property type="match status" value="1"/>
</dbReference>
<dbReference type="HOGENOM" id="CLU_010686_18_17_0"/>
<evidence type="ECO:0000313" key="8">
    <source>
        <dbReference type="EMBL" id="AIE83499.1"/>
    </source>
</evidence>
<name>A0A068NPJ2_FIMGI</name>
<evidence type="ECO:0000256" key="1">
    <source>
        <dbReference type="ARBA" id="ARBA00022908"/>
    </source>
</evidence>
<protein>
    <submittedName>
        <fullName evidence="8">Recombinase</fullName>
    </submittedName>
</protein>
<dbReference type="PROSITE" id="PS00397">
    <property type="entry name" value="RECOMBINASES_1"/>
    <property type="match status" value="1"/>
</dbReference>
<dbReference type="Gene3D" id="3.90.1750.20">
    <property type="entry name" value="Putative Large Serine Recombinase, Chain B, Domain 2"/>
    <property type="match status" value="1"/>
</dbReference>
<reference evidence="8 9" key="1">
    <citation type="journal article" date="2014" name="PLoS ONE">
        <title>The first complete genome sequence of the class fimbriimonadia in the phylum armatimonadetes.</title>
        <authorList>
            <person name="Hu Z.Y."/>
            <person name="Wang Y.Z."/>
            <person name="Im W.T."/>
            <person name="Wang S.Y."/>
            <person name="Zhao G.P."/>
            <person name="Zheng H.J."/>
            <person name="Quan Z.X."/>
        </authorList>
    </citation>
    <scope>NUCLEOTIDE SEQUENCE [LARGE SCALE GENOMIC DNA]</scope>
    <source>
        <strain evidence="8">Gsoil 348</strain>
    </source>
</reference>
<gene>
    <name evidence="8" type="ORF">OP10G_0131</name>
</gene>
<dbReference type="GO" id="GO:0015074">
    <property type="term" value="P:DNA integration"/>
    <property type="evidence" value="ECO:0007669"/>
    <property type="project" value="UniProtKB-KW"/>
</dbReference>
<dbReference type="EMBL" id="CP007139">
    <property type="protein sequence ID" value="AIE83499.1"/>
    <property type="molecule type" value="Genomic_DNA"/>
</dbReference>
<keyword evidence="2" id="KW-0238">DNA-binding</keyword>
<dbReference type="PANTHER" id="PTHR30461">
    <property type="entry name" value="DNA-INVERTASE FROM LAMBDOID PROPHAGE"/>
    <property type="match status" value="1"/>
</dbReference>
<organism evidence="8 9">
    <name type="scientific">Fimbriimonas ginsengisoli Gsoil 348</name>
    <dbReference type="NCBI Taxonomy" id="661478"/>
    <lineage>
        <taxon>Bacteria</taxon>
        <taxon>Bacillati</taxon>
        <taxon>Armatimonadota</taxon>
        <taxon>Fimbriimonadia</taxon>
        <taxon>Fimbriimonadales</taxon>
        <taxon>Fimbriimonadaceae</taxon>
        <taxon>Fimbriimonas</taxon>
    </lineage>
</organism>
<dbReference type="Pfam" id="PF00239">
    <property type="entry name" value="Resolvase"/>
    <property type="match status" value="1"/>
</dbReference>
<dbReference type="InterPro" id="IPR011109">
    <property type="entry name" value="DNA_bind_recombinase_dom"/>
</dbReference>
<dbReference type="Proteomes" id="UP000027982">
    <property type="component" value="Chromosome"/>
</dbReference>